<dbReference type="Gene3D" id="3.40.50.150">
    <property type="entry name" value="Vaccinia Virus protein VP39"/>
    <property type="match status" value="1"/>
</dbReference>
<protein>
    <recommendedName>
        <fullName evidence="3">Class I SAM-dependent methyltransferase</fullName>
    </recommendedName>
</protein>
<proteinExistence type="predicted"/>
<evidence type="ECO:0000313" key="2">
    <source>
        <dbReference type="Proteomes" id="UP001500954"/>
    </source>
</evidence>
<organism evidence="1 2">
    <name type="scientific">Snuella lapsa</name>
    <dbReference type="NCBI Taxonomy" id="870481"/>
    <lineage>
        <taxon>Bacteria</taxon>
        <taxon>Pseudomonadati</taxon>
        <taxon>Bacteroidota</taxon>
        <taxon>Flavobacteriia</taxon>
        <taxon>Flavobacteriales</taxon>
        <taxon>Flavobacteriaceae</taxon>
        <taxon>Snuella</taxon>
    </lineage>
</organism>
<accession>A0ABP6XUB0</accession>
<dbReference type="InterPro" id="IPR029063">
    <property type="entry name" value="SAM-dependent_MTases_sf"/>
</dbReference>
<reference evidence="2" key="1">
    <citation type="journal article" date="2019" name="Int. J. Syst. Evol. Microbiol.">
        <title>The Global Catalogue of Microorganisms (GCM) 10K type strain sequencing project: providing services to taxonomists for standard genome sequencing and annotation.</title>
        <authorList>
            <consortium name="The Broad Institute Genomics Platform"/>
            <consortium name="The Broad Institute Genome Sequencing Center for Infectious Disease"/>
            <person name="Wu L."/>
            <person name="Ma J."/>
        </authorList>
    </citation>
    <scope>NUCLEOTIDE SEQUENCE [LARGE SCALE GENOMIC DNA]</scope>
    <source>
        <strain evidence="2">JCM 17111</strain>
    </source>
</reference>
<dbReference type="EMBL" id="BAABCY010000060">
    <property type="protein sequence ID" value="GAA3571878.1"/>
    <property type="molecule type" value="Genomic_DNA"/>
</dbReference>
<evidence type="ECO:0008006" key="3">
    <source>
        <dbReference type="Google" id="ProtNLM"/>
    </source>
</evidence>
<name>A0ABP6XUB0_9FLAO</name>
<sequence>MITLIRNIFRSRKSETDLLKGEIELIYNIVPQDFGGGCSLYKALVMGEIIRQYKLRSSLDIGVYRGRSLFPMAIAHKFFTKGIVYGVDPYTKLDANQNDYPELKDELDKFVSVTDFQKIYKDVKDVIKNKELDDNCILVRETSSNAVLNFKKEGRKFGLIHIDGNHDTKFVIEDVLNYTPLLDHKGFVVLDDVSWNSVKPAYDILDKEMSLVIEFIDSLNDFALFAKGLTIDEVKELRAFLTKLVA</sequence>
<comment type="caution">
    <text evidence="1">The sequence shown here is derived from an EMBL/GenBank/DDBJ whole genome shotgun (WGS) entry which is preliminary data.</text>
</comment>
<dbReference type="SUPFAM" id="SSF53335">
    <property type="entry name" value="S-adenosyl-L-methionine-dependent methyltransferases"/>
    <property type="match status" value="1"/>
</dbReference>
<dbReference type="Proteomes" id="UP001500954">
    <property type="component" value="Unassembled WGS sequence"/>
</dbReference>
<evidence type="ECO:0000313" key="1">
    <source>
        <dbReference type="EMBL" id="GAA3571878.1"/>
    </source>
</evidence>
<dbReference type="Pfam" id="PF13578">
    <property type="entry name" value="Methyltransf_24"/>
    <property type="match status" value="1"/>
</dbReference>
<gene>
    <name evidence="1" type="ORF">GCM10022395_21590</name>
</gene>
<dbReference type="RefSeq" id="WP_345006050.1">
    <property type="nucleotide sequence ID" value="NZ_BAABCY010000060.1"/>
</dbReference>
<keyword evidence="2" id="KW-1185">Reference proteome</keyword>